<keyword evidence="2 5" id="KW-0645">Protease</keyword>
<accession>A0A2A4ESJ4</accession>
<dbReference type="Gene3D" id="3.30.750.44">
    <property type="match status" value="1"/>
</dbReference>
<keyword evidence="4 5" id="KW-0720">Serine protease</keyword>
<dbReference type="EMBL" id="MTZV01000006">
    <property type="protein sequence ID" value="PCE24121.1"/>
    <property type="molecule type" value="Genomic_DNA"/>
</dbReference>
<evidence type="ECO:0000256" key="6">
    <source>
        <dbReference type="SAM" id="SignalP"/>
    </source>
</evidence>
<dbReference type="InterPro" id="IPR005151">
    <property type="entry name" value="Tail-specific_protease"/>
</dbReference>
<evidence type="ECO:0000256" key="2">
    <source>
        <dbReference type="ARBA" id="ARBA00022670"/>
    </source>
</evidence>
<keyword evidence="3 5" id="KW-0378">Hydrolase</keyword>
<evidence type="ECO:0000256" key="4">
    <source>
        <dbReference type="ARBA" id="ARBA00022825"/>
    </source>
</evidence>
<evidence type="ECO:0000259" key="7">
    <source>
        <dbReference type="PROSITE" id="PS50106"/>
    </source>
</evidence>
<reference evidence="8 9" key="1">
    <citation type="submission" date="2017-01" db="EMBL/GenBank/DDBJ databases">
        <title>Whole-Genome Shotgun Sequencing of Two beta-Proteobacterial Species in Search of the Bulgecin Biosynthetic Cluster.</title>
        <authorList>
            <person name="Horsman M.E."/>
            <person name="Marous D.R."/>
            <person name="Li R."/>
            <person name="Oliver R.A."/>
            <person name="Byun B."/>
            <person name="Emrich S.J."/>
            <person name="Boggess B."/>
            <person name="Townsend C.A."/>
            <person name="Mobashery S."/>
        </authorList>
    </citation>
    <scope>NUCLEOTIDE SEQUENCE [LARGE SCALE GENOMIC DNA]</scope>
    <source>
        <strain evidence="8 9">ATCC 31363</strain>
    </source>
</reference>
<dbReference type="SMART" id="SM00228">
    <property type="entry name" value="PDZ"/>
    <property type="match status" value="1"/>
</dbReference>
<dbReference type="InterPro" id="IPR041489">
    <property type="entry name" value="PDZ_6"/>
</dbReference>
<dbReference type="Gene3D" id="3.90.226.10">
    <property type="entry name" value="2-enoyl-CoA Hydratase, Chain A, domain 1"/>
    <property type="match status" value="1"/>
</dbReference>
<dbReference type="Pfam" id="PF17820">
    <property type="entry name" value="PDZ_6"/>
    <property type="match status" value="1"/>
</dbReference>
<dbReference type="AlphaFoldDB" id="A0A2A4ESJ4"/>
<evidence type="ECO:0000256" key="1">
    <source>
        <dbReference type="ARBA" id="ARBA00009179"/>
    </source>
</evidence>
<dbReference type="GO" id="GO:0004175">
    <property type="term" value="F:endopeptidase activity"/>
    <property type="evidence" value="ECO:0007669"/>
    <property type="project" value="TreeGrafter"/>
</dbReference>
<evidence type="ECO:0000313" key="8">
    <source>
        <dbReference type="EMBL" id="PCE24121.1"/>
    </source>
</evidence>
<feature type="chain" id="PRO_5013240728" description="PDZ domain-containing protein" evidence="6">
    <location>
        <begin position="38"/>
        <end position="486"/>
    </location>
</feature>
<dbReference type="FunFam" id="2.30.42.10:FF:000063">
    <property type="entry name" value="Peptidase, S41 family"/>
    <property type="match status" value="1"/>
</dbReference>
<dbReference type="SUPFAM" id="SSF50156">
    <property type="entry name" value="PDZ domain-like"/>
    <property type="match status" value="1"/>
</dbReference>
<dbReference type="PROSITE" id="PS50106">
    <property type="entry name" value="PDZ"/>
    <property type="match status" value="1"/>
</dbReference>
<dbReference type="InterPro" id="IPR004447">
    <property type="entry name" value="Peptidase_S41A"/>
</dbReference>
<dbReference type="InterPro" id="IPR001478">
    <property type="entry name" value="PDZ"/>
</dbReference>
<dbReference type="PANTHER" id="PTHR32060">
    <property type="entry name" value="TAIL-SPECIFIC PROTEASE"/>
    <property type="match status" value="1"/>
</dbReference>
<sequence>MKATSSICSSTRQSRYPRIPVSISLLLSLAIPLSALAGDIANTPALPPLTQEEVQTLTQAYDLIQRDYAKPVDGKALMVGAIKSMVSDLDPHSEFLTPEEFAPLVDQLTGGFAGVGLQVGEQDGQLRVFAPIDHAPAQQAGIRAGDVITRIDGVPTQGMSVRDSVARMRGPAGTRVDLTIYRANGNETHTFEITRALIHTSSVTTRIPVPGYAYIRISGFDEQTVPDLADRLRDLSRATPPLKGMVLDLRANGGGVLQDGVGVVSAFVPADTLVVTVRERQPGSGHVYRATYADYRRPSFTSDPLLDLPPVFKTLPLVVLIDAQSVSVTEVVAAALHDTHRATVMGQPSFGKGTIQVTGPLSDGAGLMLTRARYYTPNGSSIQNRGVVPDVPLAASAEADSSNTLPSVREVDLAHHLANPLDPDEAAYSVSHAREVVNQLRAIEARTNPPLTPIHPAPLPQTSQNDFMIEQALNWLRGQPVIQPSK</sequence>
<dbReference type="PANTHER" id="PTHR32060:SF30">
    <property type="entry name" value="CARBOXY-TERMINAL PROCESSING PROTEASE CTPA"/>
    <property type="match status" value="1"/>
</dbReference>
<evidence type="ECO:0000256" key="3">
    <source>
        <dbReference type="ARBA" id="ARBA00022801"/>
    </source>
</evidence>
<protein>
    <recommendedName>
        <fullName evidence="7">PDZ domain-containing protein</fullName>
    </recommendedName>
</protein>
<comment type="caution">
    <text evidence="8">The sequence shown here is derived from an EMBL/GenBank/DDBJ whole genome shotgun (WGS) entry which is preliminary data.</text>
</comment>
<feature type="signal peptide" evidence="6">
    <location>
        <begin position="1"/>
        <end position="37"/>
    </location>
</feature>
<dbReference type="Gene3D" id="2.30.42.10">
    <property type="match status" value="1"/>
</dbReference>
<comment type="similarity">
    <text evidence="1 5">Belongs to the peptidase S41A family.</text>
</comment>
<feature type="domain" description="PDZ" evidence="7">
    <location>
        <begin position="101"/>
        <end position="169"/>
    </location>
</feature>
<dbReference type="SUPFAM" id="SSF52096">
    <property type="entry name" value="ClpP/crotonase"/>
    <property type="match status" value="1"/>
</dbReference>
<dbReference type="CDD" id="cd07560">
    <property type="entry name" value="Peptidase_S41_CPP"/>
    <property type="match status" value="1"/>
</dbReference>
<keyword evidence="6" id="KW-0732">Signal</keyword>
<proteinExistence type="inferred from homology"/>
<evidence type="ECO:0000313" key="9">
    <source>
        <dbReference type="Proteomes" id="UP000218022"/>
    </source>
</evidence>
<organism evidence="8 9">
    <name type="scientific">Paraburkholderia acidicola</name>
    <dbReference type="NCBI Taxonomy" id="1912599"/>
    <lineage>
        <taxon>Bacteria</taxon>
        <taxon>Pseudomonadati</taxon>
        <taxon>Pseudomonadota</taxon>
        <taxon>Betaproteobacteria</taxon>
        <taxon>Burkholderiales</taxon>
        <taxon>Burkholderiaceae</taxon>
        <taxon>Paraburkholderia</taxon>
    </lineage>
</organism>
<dbReference type="GO" id="GO:0007165">
    <property type="term" value="P:signal transduction"/>
    <property type="evidence" value="ECO:0007669"/>
    <property type="project" value="TreeGrafter"/>
</dbReference>
<evidence type="ECO:0000256" key="5">
    <source>
        <dbReference type="RuleBase" id="RU004404"/>
    </source>
</evidence>
<dbReference type="InterPro" id="IPR055210">
    <property type="entry name" value="CtpA/B_N"/>
</dbReference>
<dbReference type="InterPro" id="IPR029045">
    <property type="entry name" value="ClpP/crotonase-like_dom_sf"/>
</dbReference>
<dbReference type="CDD" id="cd06782">
    <property type="entry name" value="cpPDZ_CPP-like"/>
    <property type="match status" value="1"/>
</dbReference>
<dbReference type="InterPro" id="IPR036034">
    <property type="entry name" value="PDZ_sf"/>
</dbReference>
<dbReference type="GO" id="GO:0006508">
    <property type="term" value="P:proteolysis"/>
    <property type="evidence" value="ECO:0007669"/>
    <property type="project" value="UniProtKB-KW"/>
</dbReference>
<dbReference type="SMART" id="SM00245">
    <property type="entry name" value="TSPc"/>
    <property type="match status" value="1"/>
</dbReference>
<dbReference type="NCBIfam" id="TIGR00225">
    <property type="entry name" value="prc"/>
    <property type="match status" value="1"/>
</dbReference>
<gene>
    <name evidence="8" type="ORF">BWP39_31030</name>
</gene>
<name>A0A2A4ESJ4_9BURK</name>
<dbReference type="Pfam" id="PF03572">
    <property type="entry name" value="Peptidase_S41"/>
    <property type="match status" value="1"/>
</dbReference>
<dbReference type="OrthoDB" id="9812068at2"/>
<dbReference type="Pfam" id="PF22694">
    <property type="entry name" value="CtpB_N-like"/>
    <property type="match status" value="1"/>
</dbReference>
<dbReference type="RefSeq" id="WP_157915210.1">
    <property type="nucleotide sequence ID" value="NZ_MTZV01000006.1"/>
</dbReference>
<dbReference type="GO" id="GO:0008236">
    <property type="term" value="F:serine-type peptidase activity"/>
    <property type="evidence" value="ECO:0007669"/>
    <property type="project" value="UniProtKB-KW"/>
</dbReference>
<dbReference type="Proteomes" id="UP000218022">
    <property type="component" value="Unassembled WGS sequence"/>
</dbReference>
<dbReference type="GO" id="GO:0030288">
    <property type="term" value="C:outer membrane-bounded periplasmic space"/>
    <property type="evidence" value="ECO:0007669"/>
    <property type="project" value="TreeGrafter"/>
</dbReference>